<proteinExistence type="predicted"/>
<dbReference type="Gene3D" id="3.40.50.300">
    <property type="entry name" value="P-loop containing nucleotide triphosphate hydrolases"/>
    <property type="match status" value="1"/>
</dbReference>
<reference evidence="3 4" key="1">
    <citation type="submission" date="2018-11" db="EMBL/GenBank/DDBJ databases">
        <authorList>
            <consortium name="Pathogen Informatics"/>
        </authorList>
    </citation>
    <scope>NUCLEOTIDE SEQUENCE [LARGE SCALE GENOMIC DNA]</scope>
    <source>
        <strain evidence="3 4">NCTC12929</strain>
    </source>
</reference>
<gene>
    <name evidence="3" type="ORF">NCTC12929_01768</name>
</gene>
<dbReference type="Pfam" id="PF13173">
    <property type="entry name" value="AAA_14"/>
    <property type="match status" value="1"/>
</dbReference>
<dbReference type="RefSeq" id="WP_125151539.1">
    <property type="nucleotide sequence ID" value="NZ_UYIV01000001.1"/>
</dbReference>
<dbReference type="EC" id="4.2.1.10" evidence="3"/>
<accession>A0A7Z8YRZ4</accession>
<dbReference type="EMBL" id="UYIV01000001">
    <property type="protein sequence ID" value="VDH05105.1"/>
    <property type="molecule type" value="Genomic_DNA"/>
</dbReference>
<dbReference type="GO" id="GO:0003855">
    <property type="term" value="F:3-dehydroquinate dehydratase activity"/>
    <property type="evidence" value="ECO:0007669"/>
    <property type="project" value="UniProtKB-EC"/>
</dbReference>
<evidence type="ECO:0000313" key="3">
    <source>
        <dbReference type="EMBL" id="VDH05105.1"/>
    </source>
</evidence>
<protein>
    <submittedName>
        <fullName evidence="3">3-dehydroquinate dehydratase (3-dehydroquinase type iidhqase)</fullName>
        <ecNumber evidence="3">4.2.1.10</ecNumber>
    </submittedName>
</protein>
<keyword evidence="3" id="KW-0456">Lyase</keyword>
<feature type="domain" description="AAA+ ATPase" evidence="2">
    <location>
        <begin position="30"/>
        <end position="157"/>
    </location>
</feature>
<dbReference type="SUPFAM" id="SSF52540">
    <property type="entry name" value="P-loop containing nucleoside triphosphate hydrolases"/>
    <property type="match status" value="1"/>
</dbReference>
<dbReference type="InterPro" id="IPR041682">
    <property type="entry name" value="AAA_14"/>
</dbReference>
<keyword evidence="1" id="KW-0238">DNA-binding</keyword>
<evidence type="ECO:0000256" key="1">
    <source>
        <dbReference type="ARBA" id="ARBA00023125"/>
    </source>
</evidence>
<dbReference type="PANTHER" id="PTHR42990:SF1">
    <property type="entry name" value="AAA+ ATPASE DOMAIN-CONTAINING PROTEIN"/>
    <property type="match status" value="1"/>
</dbReference>
<dbReference type="InterPro" id="IPR036390">
    <property type="entry name" value="WH_DNA-bd_sf"/>
</dbReference>
<dbReference type="InterPro" id="IPR003593">
    <property type="entry name" value="AAA+_ATPase"/>
</dbReference>
<sequence length="390" mass="45051">MESLFQYSNHLISNMDTRFTRYLYQKMNWENRLIGIVGARGVGKTTLVLQYIKNELDTNKTLYVTAEDFYFGSNKLVDLADIFVKFGGKYLFIDEIHKYPQWAKELKLIYDYHPDLKIVFTGSSVLDIKKGSADLSRRAVLYTMQGLSFREYLNLFHQIELPQYTLEQILAHQVIFPKDIKPLPLFVQYLKNGYYPFAREEDFGVKLHQVINQTLEVDIPTYADMNISTGRKLKHLLMIVAQSVPFKPNMSKIAEMIGVSRNNVADYLLFLEEAGLIAQLRSPTQGIRALGKVDKIYLENTNLNYNLAKESQEIGNVRETFFFNQLKLNHSLTSSSSVDFMVDETMSFEIGGKNKGSKQLQNLQNSFLVKDDIEHGFLNTIPLWNFGLMY</sequence>
<dbReference type="AlphaFoldDB" id="A0A7Z8YRZ4"/>
<comment type="caution">
    <text evidence="3">The sequence shown here is derived from an EMBL/GenBank/DDBJ whole genome shotgun (WGS) entry which is preliminary data.</text>
</comment>
<organism evidence="3 4">
    <name type="scientific">Bergeyella zoohelcum</name>
    <dbReference type="NCBI Taxonomy" id="1015"/>
    <lineage>
        <taxon>Bacteria</taxon>
        <taxon>Pseudomonadati</taxon>
        <taxon>Bacteroidota</taxon>
        <taxon>Flavobacteriia</taxon>
        <taxon>Flavobacteriales</taxon>
        <taxon>Weeksellaceae</taxon>
        <taxon>Bergeyella</taxon>
    </lineage>
</organism>
<dbReference type="PANTHER" id="PTHR42990">
    <property type="entry name" value="ATPASE"/>
    <property type="match status" value="1"/>
</dbReference>
<evidence type="ECO:0000313" key="4">
    <source>
        <dbReference type="Proteomes" id="UP000270205"/>
    </source>
</evidence>
<dbReference type="GO" id="GO:0003677">
    <property type="term" value="F:DNA binding"/>
    <property type="evidence" value="ECO:0007669"/>
    <property type="project" value="UniProtKB-KW"/>
</dbReference>
<dbReference type="Pfam" id="PF13635">
    <property type="entry name" value="DUF4143"/>
    <property type="match status" value="1"/>
</dbReference>
<dbReference type="InterPro" id="IPR025420">
    <property type="entry name" value="DUF4143"/>
</dbReference>
<dbReference type="InterPro" id="IPR027417">
    <property type="entry name" value="P-loop_NTPase"/>
</dbReference>
<dbReference type="Proteomes" id="UP000270205">
    <property type="component" value="Unassembled WGS sequence"/>
</dbReference>
<dbReference type="SMART" id="SM00382">
    <property type="entry name" value="AAA"/>
    <property type="match status" value="1"/>
</dbReference>
<evidence type="ECO:0000259" key="2">
    <source>
        <dbReference type="SMART" id="SM00382"/>
    </source>
</evidence>
<name>A0A7Z8YRZ4_9FLAO</name>
<dbReference type="SUPFAM" id="SSF46785">
    <property type="entry name" value="Winged helix' DNA-binding domain"/>
    <property type="match status" value="1"/>
</dbReference>